<dbReference type="EMBL" id="JAGRRH010000013">
    <property type="protein sequence ID" value="KAG7361389.1"/>
    <property type="molecule type" value="Genomic_DNA"/>
</dbReference>
<evidence type="ECO:0000313" key="7">
    <source>
        <dbReference type="EMBL" id="KAG7361389.1"/>
    </source>
</evidence>
<evidence type="ECO:0000259" key="6">
    <source>
        <dbReference type="PROSITE" id="PS50240"/>
    </source>
</evidence>
<sequence length="488" mass="53001">MRLLLSVIVAATTLCNLPSGFADEITISPTGDALATEMNSTSVKPNIMAKKFNLENTSTAASETETGFLSVENAQNTSTTDDSEFLIVGGTTVPSATQYPWFVALPQSSGATTPPTCGGSLIAPNVVLSAAHCADGRTPSFVGQTVTIGAYQQPFTTDGSQTAVVIEQLFSPGYNFGGTVVTTNVLKNDFMLLRLDRDVIIDDYMRLSNYEEDMEPGITTTAIGFGLLNPPPSFAQPEFLQQAVQPVWFDGDCEIVYSSKTDPPFPLFVDGDVEFCVGGMTTMAVANGDSGGPVFRKVGDFFYQVGVVSWSEPNKIDPGVPDVMAQIPLNEDGFDWIRQQVCGDWGVEATFCIECDDDCDCPDNYQCICYAELESRRRHLKDKDNKLDFLEDAFLFPDAEGNEKQSYDHSSKQVAGSKPNENKVKQHRRRMESHSTSSGDDTSSRRSKSCKGGKTSKSCDSNESGYCFRSDTSLVDDFAGKKSSSDDE</sequence>
<dbReference type="GO" id="GO:0006508">
    <property type="term" value="P:proteolysis"/>
    <property type="evidence" value="ECO:0007669"/>
    <property type="project" value="UniProtKB-KW"/>
</dbReference>
<gene>
    <name evidence="7" type="ORF">IV203_036489</name>
</gene>
<keyword evidence="2" id="KW-0325">Glycoprotein</keyword>
<dbReference type="PANTHER" id="PTHR24276:SF98">
    <property type="entry name" value="FI18310P1-RELATED"/>
    <property type="match status" value="1"/>
</dbReference>
<dbReference type="PANTHER" id="PTHR24276">
    <property type="entry name" value="POLYSERASE-RELATED"/>
    <property type="match status" value="1"/>
</dbReference>
<dbReference type="CDD" id="cd00190">
    <property type="entry name" value="Tryp_SPc"/>
    <property type="match status" value="1"/>
</dbReference>
<dbReference type="InterPro" id="IPR033116">
    <property type="entry name" value="TRYPSIN_SER"/>
</dbReference>
<evidence type="ECO:0000256" key="2">
    <source>
        <dbReference type="ARBA" id="ARBA00023180"/>
    </source>
</evidence>
<name>A0A9K3LGN9_9STRA</name>
<dbReference type="Proteomes" id="UP000693970">
    <property type="component" value="Unassembled WGS sequence"/>
</dbReference>
<organism evidence="7 8">
    <name type="scientific">Nitzschia inconspicua</name>
    <dbReference type="NCBI Taxonomy" id="303405"/>
    <lineage>
        <taxon>Eukaryota</taxon>
        <taxon>Sar</taxon>
        <taxon>Stramenopiles</taxon>
        <taxon>Ochrophyta</taxon>
        <taxon>Bacillariophyta</taxon>
        <taxon>Bacillariophyceae</taxon>
        <taxon>Bacillariophycidae</taxon>
        <taxon>Bacillariales</taxon>
        <taxon>Bacillariaceae</taxon>
        <taxon>Nitzschia</taxon>
    </lineage>
</organism>
<evidence type="ECO:0000256" key="1">
    <source>
        <dbReference type="ARBA" id="ARBA00023157"/>
    </source>
</evidence>
<feature type="signal peptide" evidence="5">
    <location>
        <begin position="1"/>
        <end position="22"/>
    </location>
</feature>
<protein>
    <submittedName>
        <fullName evidence="7">Trypsin</fullName>
    </submittedName>
</protein>
<evidence type="ECO:0000313" key="8">
    <source>
        <dbReference type="Proteomes" id="UP000693970"/>
    </source>
</evidence>
<keyword evidence="8" id="KW-1185">Reference proteome</keyword>
<dbReference type="InterPro" id="IPR018114">
    <property type="entry name" value="TRYPSIN_HIS"/>
</dbReference>
<proteinExistence type="predicted"/>
<evidence type="ECO:0000256" key="3">
    <source>
        <dbReference type="RuleBase" id="RU363034"/>
    </source>
</evidence>
<dbReference type="AlphaFoldDB" id="A0A9K3LGN9"/>
<feature type="compositionally biased region" description="Basic and acidic residues" evidence="4">
    <location>
        <begin position="401"/>
        <end position="411"/>
    </location>
</feature>
<dbReference type="SMART" id="SM00020">
    <property type="entry name" value="Tryp_SPc"/>
    <property type="match status" value="1"/>
</dbReference>
<dbReference type="InterPro" id="IPR050430">
    <property type="entry name" value="Peptidase_S1"/>
</dbReference>
<evidence type="ECO:0000256" key="5">
    <source>
        <dbReference type="SAM" id="SignalP"/>
    </source>
</evidence>
<reference evidence="7" key="2">
    <citation type="submission" date="2021-04" db="EMBL/GenBank/DDBJ databases">
        <authorList>
            <person name="Podell S."/>
        </authorList>
    </citation>
    <scope>NUCLEOTIDE SEQUENCE</scope>
    <source>
        <strain evidence="7">Hildebrandi</strain>
    </source>
</reference>
<keyword evidence="1" id="KW-1015">Disulfide bond</keyword>
<dbReference type="Pfam" id="PF00089">
    <property type="entry name" value="Trypsin"/>
    <property type="match status" value="1"/>
</dbReference>
<dbReference type="InterPro" id="IPR001254">
    <property type="entry name" value="Trypsin_dom"/>
</dbReference>
<keyword evidence="5" id="KW-0732">Signal</keyword>
<dbReference type="PROSITE" id="PS00134">
    <property type="entry name" value="TRYPSIN_HIS"/>
    <property type="match status" value="1"/>
</dbReference>
<feature type="chain" id="PRO_5039935201" evidence="5">
    <location>
        <begin position="23"/>
        <end position="488"/>
    </location>
</feature>
<evidence type="ECO:0000256" key="4">
    <source>
        <dbReference type="SAM" id="MobiDB-lite"/>
    </source>
</evidence>
<comment type="caution">
    <text evidence="7">The sequence shown here is derived from an EMBL/GenBank/DDBJ whole genome shotgun (WGS) entry which is preliminary data.</text>
</comment>
<feature type="region of interest" description="Disordered" evidence="4">
    <location>
        <begin position="401"/>
        <end position="469"/>
    </location>
</feature>
<dbReference type="OrthoDB" id="122635at2759"/>
<feature type="domain" description="Peptidase S1" evidence="6">
    <location>
        <begin position="87"/>
        <end position="342"/>
    </location>
</feature>
<dbReference type="PROSITE" id="PS50240">
    <property type="entry name" value="TRYPSIN_DOM"/>
    <property type="match status" value="1"/>
</dbReference>
<dbReference type="PROSITE" id="PS00135">
    <property type="entry name" value="TRYPSIN_SER"/>
    <property type="match status" value="1"/>
</dbReference>
<keyword evidence="3" id="KW-0645">Protease</keyword>
<keyword evidence="3" id="KW-0378">Hydrolase</keyword>
<reference evidence="7" key="1">
    <citation type="journal article" date="2021" name="Sci. Rep.">
        <title>Diploid genomic architecture of Nitzschia inconspicua, an elite biomass production diatom.</title>
        <authorList>
            <person name="Oliver A."/>
            <person name="Podell S."/>
            <person name="Pinowska A."/>
            <person name="Traller J.C."/>
            <person name="Smith S.R."/>
            <person name="McClure R."/>
            <person name="Beliaev A."/>
            <person name="Bohutskyi P."/>
            <person name="Hill E.A."/>
            <person name="Rabines A."/>
            <person name="Zheng H."/>
            <person name="Allen L.Z."/>
            <person name="Kuo A."/>
            <person name="Grigoriev I.V."/>
            <person name="Allen A.E."/>
            <person name="Hazlebeck D."/>
            <person name="Allen E.E."/>
        </authorList>
    </citation>
    <scope>NUCLEOTIDE SEQUENCE</scope>
    <source>
        <strain evidence="7">Hildebrandi</strain>
    </source>
</reference>
<accession>A0A9K3LGN9</accession>
<keyword evidence="3" id="KW-0720">Serine protease</keyword>
<dbReference type="GO" id="GO:0004252">
    <property type="term" value="F:serine-type endopeptidase activity"/>
    <property type="evidence" value="ECO:0007669"/>
    <property type="project" value="InterPro"/>
</dbReference>